<dbReference type="AlphaFoldDB" id="A0A9D4WG88"/>
<evidence type="ECO:0000259" key="1">
    <source>
        <dbReference type="Pfam" id="PF23310"/>
    </source>
</evidence>
<dbReference type="InterPro" id="IPR057136">
    <property type="entry name" value="At2g35280_TPR_dom"/>
</dbReference>
<sequence>MTSKITCKSESNNTREVSIESLPRERLCEVVGIVASQSVVNLHNLKICEECGNTESLFSEGLRPYFYNPNEDDGGGGLQRLMTVAQSGHKAANVCEECGNTESLFSEGLRPYFYNPNEDDGGGGLQRLMTVAQSGHKAANVYGMITLSSENDDSRKEGIEHLRPVL</sequence>
<name>A0A9D4WG88_PEA</name>
<comment type="caution">
    <text evidence="2">The sequence shown here is derived from an EMBL/GenBank/DDBJ whole genome shotgun (WGS) entry which is preliminary data.</text>
</comment>
<accession>A0A9D4WG88</accession>
<feature type="domain" description="At2g35280-like TPR" evidence="1">
    <location>
        <begin position="45"/>
        <end position="92"/>
    </location>
</feature>
<evidence type="ECO:0000313" key="2">
    <source>
        <dbReference type="EMBL" id="KAI5402208.1"/>
    </source>
</evidence>
<evidence type="ECO:0000313" key="3">
    <source>
        <dbReference type="Proteomes" id="UP001058974"/>
    </source>
</evidence>
<proteinExistence type="predicted"/>
<dbReference type="Gramene" id="Psat05G0000100-T1">
    <property type="protein sequence ID" value="KAI5402208.1"/>
    <property type="gene ID" value="KIW84_050001"/>
</dbReference>
<feature type="domain" description="At2g35280-like TPR" evidence="1">
    <location>
        <begin position="94"/>
        <end position="163"/>
    </location>
</feature>
<dbReference type="Proteomes" id="UP001058974">
    <property type="component" value="Chromosome 5"/>
</dbReference>
<keyword evidence="3" id="KW-1185">Reference proteome</keyword>
<dbReference type="Pfam" id="PF23310">
    <property type="entry name" value="TPR_27"/>
    <property type="match status" value="2"/>
</dbReference>
<dbReference type="EMBL" id="JAMSHJ010000005">
    <property type="protein sequence ID" value="KAI5402208.1"/>
    <property type="molecule type" value="Genomic_DNA"/>
</dbReference>
<reference evidence="2 3" key="1">
    <citation type="journal article" date="2022" name="Nat. Genet.">
        <title>Improved pea reference genome and pan-genome highlight genomic features and evolutionary characteristics.</title>
        <authorList>
            <person name="Yang T."/>
            <person name="Liu R."/>
            <person name="Luo Y."/>
            <person name="Hu S."/>
            <person name="Wang D."/>
            <person name="Wang C."/>
            <person name="Pandey M.K."/>
            <person name="Ge S."/>
            <person name="Xu Q."/>
            <person name="Li N."/>
            <person name="Li G."/>
            <person name="Huang Y."/>
            <person name="Saxena R.K."/>
            <person name="Ji Y."/>
            <person name="Li M."/>
            <person name="Yan X."/>
            <person name="He Y."/>
            <person name="Liu Y."/>
            <person name="Wang X."/>
            <person name="Xiang C."/>
            <person name="Varshney R.K."/>
            <person name="Ding H."/>
            <person name="Gao S."/>
            <person name="Zong X."/>
        </authorList>
    </citation>
    <scope>NUCLEOTIDE SEQUENCE [LARGE SCALE GENOMIC DNA]</scope>
    <source>
        <strain evidence="2 3">cv. Zhongwan 6</strain>
    </source>
</reference>
<organism evidence="2 3">
    <name type="scientific">Pisum sativum</name>
    <name type="common">Garden pea</name>
    <name type="synonym">Lathyrus oleraceus</name>
    <dbReference type="NCBI Taxonomy" id="3888"/>
    <lineage>
        <taxon>Eukaryota</taxon>
        <taxon>Viridiplantae</taxon>
        <taxon>Streptophyta</taxon>
        <taxon>Embryophyta</taxon>
        <taxon>Tracheophyta</taxon>
        <taxon>Spermatophyta</taxon>
        <taxon>Magnoliopsida</taxon>
        <taxon>eudicotyledons</taxon>
        <taxon>Gunneridae</taxon>
        <taxon>Pentapetalae</taxon>
        <taxon>rosids</taxon>
        <taxon>fabids</taxon>
        <taxon>Fabales</taxon>
        <taxon>Fabaceae</taxon>
        <taxon>Papilionoideae</taxon>
        <taxon>50 kb inversion clade</taxon>
        <taxon>NPAAA clade</taxon>
        <taxon>Hologalegina</taxon>
        <taxon>IRL clade</taxon>
        <taxon>Fabeae</taxon>
        <taxon>Lathyrus</taxon>
    </lineage>
</organism>
<protein>
    <recommendedName>
        <fullName evidence="1">At2g35280-like TPR domain-containing protein</fullName>
    </recommendedName>
</protein>
<gene>
    <name evidence="2" type="ORF">KIW84_050001</name>
</gene>